<dbReference type="AlphaFoldDB" id="A0A5C6TQD1"/>
<dbReference type="SUPFAM" id="SSF53756">
    <property type="entry name" value="UDP-Glycosyltransferase/glycogen phosphorylase"/>
    <property type="match status" value="1"/>
</dbReference>
<proteinExistence type="predicted"/>
<evidence type="ECO:0000313" key="3">
    <source>
        <dbReference type="Proteomes" id="UP000321249"/>
    </source>
</evidence>
<feature type="domain" description="Erythromycin biosynthesis protein CIII-like C-terminal" evidence="1">
    <location>
        <begin position="279"/>
        <end position="375"/>
    </location>
</feature>
<dbReference type="InterPro" id="IPR050426">
    <property type="entry name" value="Glycosyltransferase_28"/>
</dbReference>
<evidence type="ECO:0000259" key="1">
    <source>
        <dbReference type="Pfam" id="PF06722"/>
    </source>
</evidence>
<dbReference type="EMBL" id="VOQQ01000001">
    <property type="protein sequence ID" value="TXC62426.1"/>
    <property type="molecule type" value="Genomic_DNA"/>
</dbReference>
<dbReference type="OrthoDB" id="271062at2"/>
<dbReference type="Gene3D" id="3.40.50.2000">
    <property type="entry name" value="Glycogen Phosphorylase B"/>
    <property type="match status" value="2"/>
</dbReference>
<reference evidence="2 3" key="1">
    <citation type="journal article" date="2015" name="J. Microbiol.">
        <title>Sphingosinicella ginsenosidimutans sp. nov., with ginsenoside converting activity.</title>
        <authorList>
            <person name="Kim J.K."/>
            <person name="Kang M.S."/>
            <person name="Park S.C."/>
            <person name="Kim K.M."/>
            <person name="Choi K."/>
            <person name="Yoon M.H."/>
            <person name="Im W.T."/>
        </authorList>
    </citation>
    <scope>NUCLEOTIDE SEQUENCE [LARGE SCALE GENOMIC DNA]</scope>
    <source>
        <strain evidence="2 3">BS-11</strain>
    </source>
</reference>
<accession>A0A5C6TQD1</accession>
<organism evidence="2 3">
    <name type="scientific">Allosphingosinicella ginsenosidimutans</name>
    <dbReference type="NCBI Taxonomy" id="1176539"/>
    <lineage>
        <taxon>Bacteria</taxon>
        <taxon>Pseudomonadati</taxon>
        <taxon>Pseudomonadota</taxon>
        <taxon>Alphaproteobacteria</taxon>
        <taxon>Sphingomonadales</taxon>
        <taxon>Sphingomonadaceae</taxon>
        <taxon>Allosphingosinicella</taxon>
    </lineage>
</organism>
<keyword evidence="3" id="KW-1185">Reference proteome</keyword>
<keyword evidence="2" id="KW-0808">Transferase</keyword>
<evidence type="ECO:0000313" key="2">
    <source>
        <dbReference type="EMBL" id="TXC62426.1"/>
    </source>
</evidence>
<dbReference type="PANTHER" id="PTHR48050:SF13">
    <property type="entry name" value="STEROL 3-BETA-GLUCOSYLTRANSFERASE UGT80A2"/>
    <property type="match status" value="1"/>
</dbReference>
<sequence>MARVLLGWELGANRGHSVRLARLASALRAAGHEVSFALQRIDSFAPDTVHEDSVWQAPVTPRFLISTARPVAAPPVSMADVLARVGMDDPALIAAMIRGWERLFDAIRPDVVLGDFAPFLHLAARGRVPMIAIGTGYSLPPAQLRAFPGFIEATQGSDEGPLLAAVNSALKQVGRAPLDAVPAIWSADRAIPATLAELDPYAAHRGDDYASPLDPGFDARAGGGEEVFVYAPERMSAQAPIWPALAASGLKVRVHLARAGADLQAELARFGFIVEPDPLPFTLIAQRSRLLVSHGGHGFVSAGLQAGLPQVVVHFDLEKLLHGLAVARAGVGGHASLGTLDRERFGADLAAMHRDEALASRARALAEEIRARGQPPLDPLVLDAVAALS</sequence>
<dbReference type="GO" id="GO:0016757">
    <property type="term" value="F:glycosyltransferase activity"/>
    <property type="evidence" value="ECO:0007669"/>
    <property type="project" value="UniProtKB-ARBA"/>
</dbReference>
<gene>
    <name evidence="2" type="ORF">FRZ32_01405</name>
</gene>
<dbReference type="InterPro" id="IPR010610">
    <property type="entry name" value="EryCIII-like_C"/>
</dbReference>
<name>A0A5C6TQD1_9SPHN</name>
<comment type="caution">
    <text evidence="2">The sequence shown here is derived from an EMBL/GenBank/DDBJ whole genome shotgun (WGS) entry which is preliminary data.</text>
</comment>
<dbReference type="Pfam" id="PF06722">
    <property type="entry name" value="EryCIII-like_C"/>
    <property type="match status" value="1"/>
</dbReference>
<dbReference type="RefSeq" id="WP_147041814.1">
    <property type="nucleotide sequence ID" value="NZ_BAABIR010000001.1"/>
</dbReference>
<dbReference type="Proteomes" id="UP000321249">
    <property type="component" value="Unassembled WGS sequence"/>
</dbReference>
<protein>
    <submittedName>
        <fullName evidence="2">Glycosyl transferase-like UDP-glucuronosyltransferase</fullName>
    </submittedName>
</protein>
<dbReference type="PANTHER" id="PTHR48050">
    <property type="entry name" value="STEROL 3-BETA-GLUCOSYLTRANSFERASE"/>
    <property type="match status" value="1"/>
</dbReference>